<evidence type="ECO:0000256" key="9">
    <source>
        <dbReference type="ARBA" id="ARBA00022840"/>
    </source>
</evidence>
<evidence type="ECO:0000256" key="3">
    <source>
        <dbReference type="ARBA" id="ARBA00022448"/>
    </source>
</evidence>
<feature type="transmembrane region" description="Helical" evidence="14">
    <location>
        <begin position="72"/>
        <end position="93"/>
    </location>
</feature>
<keyword evidence="4" id="KW-0597">Phosphoprotein</keyword>
<organism evidence="17 18">
    <name type="scientific">Tieghemiomyces parasiticus</name>
    <dbReference type="NCBI Taxonomy" id="78921"/>
    <lineage>
        <taxon>Eukaryota</taxon>
        <taxon>Fungi</taxon>
        <taxon>Fungi incertae sedis</taxon>
        <taxon>Zoopagomycota</taxon>
        <taxon>Kickxellomycotina</taxon>
        <taxon>Dimargaritomycetes</taxon>
        <taxon>Dimargaritales</taxon>
        <taxon>Dimargaritaceae</taxon>
        <taxon>Tieghemiomyces</taxon>
    </lineage>
</organism>
<dbReference type="EMBL" id="JANBPT010000195">
    <property type="protein sequence ID" value="KAJ1925997.1"/>
    <property type="molecule type" value="Genomic_DNA"/>
</dbReference>
<feature type="transmembrane region" description="Helical" evidence="14">
    <location>
        <begin position="1221"/>
        <end position="1243"/>
    </location>
</feature>
<feature type="domain" description="ABC transporter" evidence="15">
    <location>
        <begin position="621"/>
        <end position="846"/>
    </location>
</feature>
<evidence type="ECO:0008006" key="19">
    <source>
        <dbReference type="Google" id="ProtNLM"/>
    </source>
</evidence>
<keyword evidence="11 14" id="KW-1133">Transmembrane helix</keyword>
<dbReference type="InterPro" id="IPR056227">
    <property type="entry name" value="TMD0_ABC"/>
</dbReference>
<feature type="domain" description="ABC transporter" evidence="15">
    <location>
        <begin position="1313"/>
        <end position="1547"/>
    </location>
</feature>
<keyword evidence="7" id="KW-0677">Repeat</keyword>
<feature type="transmembrane region" description="Helical" evidence="14">
    <location>
        <begin position="399"/>
        <end position="418"/>
    </location>
</feature>
<keyword evidence="9" id="KW-0067">ATP-binding</keyword>
<evidence type="ECO:0000259" key="16">
    <source>
        <dbReference type="PROSITE" id="PS50929"/>
    </source>
</evidence>
<feature type="domain" description="ABC transmembrane type-1" evidence="16">
    <location>
        <begin position="990"/>
        <end position="1275"/>
    </location>
</feature>
<dbReference type="FunFam" id="3.40.50.300:FF:000450">
    <property type="entry name" value="ABC transporter C family member 2"/>
    <property type="match status" value="1"/>
</dbReference>
<dbReference type="GO" id="GO:0016887">
    <property type="term" value="F:ATP hydrolysis activity"/>
    <property type="evidence" value="ECO:0007669"/>
    <property type="project" value="InterPro"/>
</dbReference>
<dbReference type="CDD" id="cd18595">
    <property type="entry name" value="ABC_6TM_MRP1_2_3_6_D1_like"/>
    <property type="match status" value="1"/>
</dbReference>
<dbReference type="InterPro" id="IPR003593">
    <property type="entry name" value="AAA+_ATPase"/>
</dbReference>
<reference evidence="17" key="1">
    <citation type="submission" date="2022-07" db="EMBL/GenBank/DDBJ databases">
        <title>Phylogenomic reconstructions and comparative analyses of Kickxellomycotina fungi.</title>
        <authorList>
            <person name="Reynolds N.K."/>
            <person name="Stajich J.E."/>
            <person name="Barry K."/>
            <person name="Grigoriev I.V."/>
            <person name="Crous P."/>
            <person name="Smith M.E."/>
        </authorList>
    </citation>
    <scope>NUCLEOTIDE SEQUENCE</scope>
    <source>
        <strain evidence="17">RSA 861</strain>
    </source>
</reference>
<feature type="transmembrane region" description="Helical" evidence="14">
    <location>
        <begin position="424"/>
        <end position="444"/>
    </location>
</feature>
<evidence type="ECO:0000256" key="5">
    <source>
        <dbReference type="ARBA" id="ARBA00022554"/>
    </source>
</evidence>
<evidence type="ECO:0000313" key="18">
    <source>
        <dbReference type="Proteomes" id="UP001150569"/>
    </source>
</evidence>
<dbReference type="PANTHER" id="PTHR24223">
    <property type="entry name" value="ATP-BINDING CASSETTE SUB-FAMILY C"/>
    <property type="match status" value="1"/>
</dbReference>
<evidence type="ECO:0000313" key="17">
    <source>
        <dbReference type="EMBL" id="KAJ1925997.1"/>
    </source>
</evidence>
<dbReference type="CDD" id="cd03250">
    <property type="entry name" value="ABCC_MRP_domain1"/>
    <property type="match status" value="1"/>
</dbReference>
<dbReference type="FunFam" id="3.40.50.300:FF:000074">
    <property type="entry name" value="Multidrug resistance-associated protein 5 isoform 1"/>
    <property type="match status" value="1"/>
</dbReference>
<evidence type="ECO:0000256" key="10">
    <source>
        <dbReference type="ARBA" id="ARBA00022967"/>
    </source>
</evidence>
<dbReference type="GO" id="GO:0042592">
    <property type="term" value="P:homeostatic process"/>
    <property type="evidence" value="ECO:0007669"/>
    <property type="project" value="UniProtKB-ARBA"/>
</dbReference>
<dbReference type="CDD" id="cd18603">
    <property type="entry name" value="ABC_6TM_MRP1_2_3_6_D2_like"/>
    <property type="match status" value="1"/>
</dbReference>
<feature type="transmembrane region" description="Helical" evidence="14">
    <location>
        <begin position="268"/>
        <end position="286"/>
    </location>
</feature>
<feature type="transmembrane region" description="Helical" evidence="14">
    <location>
        <begin position="163"/>
        <end position="186"/>
    </location>
</feature>
<evidence type="ECO:0000256" key="13">
    <source>
        <dbReference type="SAM" id="MobiDB-lite"/>
    </source>
</evidence>
<sequence length="1549" mass="172730">MDLHSKAPMCLDSEGWGPWSDHRTVDLTTCFEDGVLGPAIFGLFFAAGAYRLHTLRSRPAYPATFTMTRHYYAKQALLLTSIGISAYETWIAARLTGTYAATVPALGFLAQTLALGFALFLSHLEHTRSRIASGTLLLFQLALLMYSAVRLRTWHLIKMPQGYAALFNAAVISFVALAASFVAELYPKPRSDYLLPTEDMDHNSPEEEANVFSRISFSWMSPMLSLGYQRVLTQDDMVDLPRDTQTATVSDNFQDRWQRELARDRPSLARACVLTFGAPFALAAFFKAGQDLLAFAQPQLLRRLLNFVQDYYSDAPQPVANGYFIALTMFATALLQTTLLHQYFQICTMVGLRVRAGLVTAIYQKSLRLSNAARQKFTVGEIVNHMSVDAQRLSDMTTYLHMAWSGLFQIALCLYYLYQALGWSAFAGVGVMVVAIPWNGYIATSMRSLQKKQMANKDTRIKLMDELLNGMKVIKLYAWEGAFLDRVREVRNNRELATLKDFGRLFALNSFTMTITPFLVSLATFSVYAVFDNHSRGPLTADLIFVSLTLLNLLRFPLMMLPMIMATLVEAGVAVGRIFGFLTSEELDTNAVERTDYVHRTQLYRSGDGAAEPTGEHLPLVEVTDGTFTWLNNDDTPTLRDINLKAHAGELVSVVGRVGSGKSSLISALLGDMRRIAGKVTVRGHVAYVSQQPWIMNATLRENILFGHRYDPTFYQKTIEVCALQQDIDMLSAGDLTEIGEKGINLSGGQKARVSLARAVYARADVYLLDDPLSAVDAHVGRHIFEHALGPHGLLRTRARILVTHAVQFLSKADRIIMLREGQVDEQGSFRELMRQKTALYRLIREFTMEEDPSAGGVGISGSVTDLTATPEESGSSRVPSPRLSPTMDPFGKSPSHSIYRDDTPVATDDVEAVEQAGECEEAGKLTKCAPPPRPVMRRASLASVGEINRRKLQTTQNADLMTTETSVRGQVSWDVYLAYLRSCSPQAVFLYLSMLVASKVLAVCGNLWLKHWSNVNEQTPADEVDNGLYLGVYGMIGLFSAACSLAMSLVVWLLCAIRAARTTHESMLKHIVRAPMSFFDTTPLGRILNRFSKDQYTIDETLPRSFTGYLGVLTSLVMVVAVIATSTPIFMTMFIPLSVVYLWIQRYYLATSRELKRLDSTTRSPIYAHFQESLGGVSTIRAYEQTGRFVAENEFRLELNQRAYYPYLALNRWLAVRLELMGAIIILGASLFSVITLVYLGGIDVGLVGLSMTYSLDITQTLNWCIRQSVEVETNIVSMERINEYSELASEAPEIIEDHRPEPTWPQRGEVIFDRYATRYRPGLDLVLRGISFTVKPREKVGIVGRTGAGKSSLTLALFRLIEAAEGRIVIDGEDISQLGLFDLRSRLSIIPQDPVLFTGTLRENLDPFGTYTDDAELWRVLENAHLKDYVTSLKDGLEYQVHQGGENFSVGQRQLICLARALLRRASVLVLDEATAAIDVETDKIIQETIRREFSHCTILTIAHRINTVLDNDRIIVMEAGKIVEFDTPANLLADKQSVFSSLASEP</sequence>
<feature type="transmembrane region" description="Helical" evidence="14">
    <location>
        <begin position="506"/>
        <end position="531"/>
    </location>
</feature>
<dbReference type="Gene3D" id="1.20.1560.10">
    <property type="entry name" value="ABC transporter type 1, transmembrane domain"/>
    <property type="match status" value="2"/>
</dbReference>
<dbReference type="PROSITE" id="PS50893">
    <property type="entry name" value="ABC_TRANSPORTER_2"/>
    <property type="match status" value="2"/>
</dbReference>
<dbReference type="InterPro" id="IPR050173">
    <property type="entry name" value="ABC_transporter_C-like"/>
</dbReference>
<evidence type="ECO:0000256" key="14">
    <source>
        <dbReference type="SAM" id="Phobius"/>
    </source>
</evidence>
<keyword evidence="3" id="KW-0813">Transport</keyword>
<dbReference type="InterPro" id="IPR027417">
    <property type="entry name" value="P-loop_NTPase"/>
</dbReference>
<keyword evidence="10" id="KW-1278">Translocase</keyword>
<evidence type="ECO:0000256" key="4">
    <source>
        <dbReference type="ARBA" id="ARBA00022553"/>
    </source>
</evidence>
<evidence type="ECO:0000256" key="8">
    <source>
        <dbReference type="ARBA" id="ARBA00022741"/>
    </source>
</evidence>
<dbReference type="GO" id="GO:0140359">
    <property type="term" value="F:ABC-type transporter activity"/>
    <property type="evidence" value="ECO:0007669"/>
    <property type="project" value="InterPro"/>
</dbReference>
<dbReference type="PROSITE" id="PS50929">
    <property type="entry name" value="ABC_TM1F"/>
    <property type="match status" value="2"/>
</dbReference>
<feature type="transmembrane region" description="Helical" evidence="14">
    <location>
        <begin position="323"/>
        <end position="344"/>
    </location>
</feature>
<dbReference type="FunFam" id="1.20.1560.10:FF:000001">
    <property type="entry name" value="ATP-binding cassette subfamily C member 1"/>
    <property type="match status" value="1"/>
</dbReference>
<dbReference type="GO" id="GO:0000329">
    <property type="term" value="C:fungal-type vacuole membrane"/>
    <property type="evidence" value="ECO:0007669"/>
    <property type="project" value="UniProtKB-ARBA"/>
</dbReference>
<evidence type="ECO:0000256" key="12">
    <source>
        <dbReference type="ARBA" id="ARBA00023136"/>
    </source>
</evidence>
<protein>
    <recommendedName>
        <fullName evidence="19">Multidrug resistance-associated protein 1</fullName>
    </recommendedName>
</protein>
<dbReference type="InterPro" id="IPR036640">
    <property type="entry name" value="ABC1_TM_sf"/>
</dbReference>
<keyword evidence="12 14" id="KW-0472">Membrane</keyword>
<feature type="transmembrane region" description="Helical" evidence="14">
    <location>
        <begin position="35"/>
        <end position="52"/>
    </location>
</feature>
<keyword evidence="6 14" id="KW-0812">Transmembrane</keyword>
<feature type="transmembrane region" description="Helical" evidence="14">
    <location>
        <begin position="99"/>
        <end position="121"/>
    </location>
</feature>
<accession>A0A9W8A8R3</accession>
<dbReference type="InterPro" id="IPR003439">
    <property type="entry name" value="ABC_transporter-like_ATP-bd"/>
</dbReference>
<dbReference type="FunFam" id="1.20.1560.10:FF:000020">
    <property type="entry name" value="ABC metal ion transporter"/>
    <property type="match status" value="1"/>
</dbReference>
<evidence type="ECO:0000256" key="6">
    <source>
        <dbReference type="ARBA" id="ARBA00022692"/>
    </source>
</evidence>
<dbReference type="PANTHER" id="PTHR24223:SF443">
    <property type="entry name" value="MULTIDRUG-RESISTANCE LIKE PROTEIN 1, ISOFORM I"/>
    <property type="match status" value="1"/>
</dbReference>
<dbReference type="OrthoDB" id="6500128at2759"/>
<feature type="transmembrane region" description="Helical" evidence="14">
    <location>
        <begin position="1107"/>
        <end position="1124"/>
    </location>
</feature>
<feature type="transmembrane region" description="Helical" evidence="14">
    <location>
        <begin position="989"/>
        <end position="1010"/>
    </location>
</feature>
<feature type="compositionally biased region" description="Polar residues" evidence="13">
    <location>
        <begin position="862"/>
        <end position="879"/>
    </location>
</feature>
<evidence type="ECO:0000256" key="7">
    <source>
        <dbReference type="ARBA" id="ARBA00022737"/>
    </source>
</evidence>
<comment type="caution">
    <text evidence="17">The sequence shown here is derived from an EMBL/GenBank/DDBJ whole genome shotgun (WGS) entry which is preliminary data.</text>
</comment>
<evidence type="ECO:0000259" key="15">
    <source>
        <dbReference type="PROSITE" id="PS50893"/>
    </source>
</evidence>
<dbReference type="SUPFAM" id="SSF90123">
    <property type="entry name" value="ABC transporter transmembrane region"/>
    <property type="match status" value="2"/>
</dbReference>
<evidence type="ECO:0000256" key="1">
    <source>
        <dbReference type="ARBA" id="ARBA00004128"/>
    </source>
</evidence>
<dbReference type="InterPro" id="IPR011527">
    <property type="entry name" value="ABC1_TM_dom"/>
</dbReference>
<evidence type="ECO:0000256" key="2">
    <source>
        <dbReference type="ARBA" id="ARBA00009726"/>
    </source>
</evidence>
<feature type="transmembrane region" description="Helical" evidence="14">
    <location>
        <begin position="1030"/>
        <end position="1058"/>
    </location>
</feature>
<dbReference type="Proteomes" id="UP001150569">
    <property type="component" value="Unassembled WGS sequence"/>
</dbReference>
<dbReference type="Pfam" id="PF00664">
    <property type="entry name" value="ABC_membrane"/>
    <property type="match status" value="2"/>
</dbReference>
<keyword evidence="5" id="KW-0926">Vacuole</keyword>
<dbReference type="Pfam" id="PF00005">
    <property type="entry name" value="ABC_tran"/>
    <property type="match status" value="2"/>
</dbReference>
<comment type="similarity">
    <text evidence="2">Belongs to the ABC transporter superfamily. ABCC family. Conjugate transporter (TC 3.A.1.208) subfamily.</text>
</comment>
<dbReference type="Pfam" id="PF24357">
    <property type="entry name" value="TMD0_ABC"/>
    <property type="match status" value="1"/>
</dbReference>
<dbReference type="SUPFAM" id="SSF52540">
    <property type="entry name" value="P-loop containing nucleoside triphosphate hydrolases"/>
    <property type="match status" value="2"/>
</dbReference>
<feature type="region of interest" description="Disordered" evidence="13">
    <location>
        <begin position="854"/>
        <end position="903"/>
    </location>
</feature>
<keyword evidence="8" id="KW-0547">Nucleotide-binding</keyword>
<feature type="domain" description="ABC transmembrane type-1" evidence="16">
    <location>
        <begin position="281"/>
        <end position="570"/>
    </location>
</feature>
<comment type="subcellular location">
    <subcellularLocation>
        <location evidence="1">Vacuole membrane</location>
        <topology evidence="1">Multi-pass membrane protein</topology>
    </subcellularLocation>
</comment>
<dbReference type="SMART" id="SM00382">
    <property type="entry name" value="AAA"/>
    <property type="match status" value="2"/>
</dbReference>
<dbReference type="PROSITE" id="PS00211">
    <property type="entry name" value="ABC_TRANSPORTER_1"/>
    <property type="match status" value="2"/>
</dbReference>
<dbReference type="Gene3D" id="3.40.50.300">
    <property type="entry name" value="P-loop containing nucleotide triphosphate hydrolases"/>
    <property type="match status" value="2"/>
</dbReference>
<dbReference type="InterPro" id="IPR017871">
    <property type="entry name" value="ABC_transporter-like_CS"/>
</dbReference>
<feature type="transmembrane region" description="Helical" evidence="14">
    <location>
        <begin position="1130"/>
        <end position="1150"/>
    </location>
</feature>
<name>A0A9W8A8R3_9FUNG</name>
<keyword evidence="18" id="KW-1185">Reference proteome</keyword>
<proteinExistence type="inferred from homology"/>
<dbReference type="GO" id="GO:0005524">
    <property type="term" value="F:ATP binding"/>
    <property type="evidence" value="ECO:0007669"/>
    <property type="project" value="UniProtKB-KW"/>
</dbReference>
<dbReference type="CDD" id="cd03244">
    <property type="entry name" value="ABCC_MRP_domain2"/>
    <property type="match status" value="1"/>
</dbReference>
<feature type="transmembrane region" description="Helical" evidence="14">
    <location>
        <begin position="133"/>
        <end position="151"/>
    </location>
</feature>
<gene>
    <name evidence="17" type="ORF">IWQ60_004174</name>
</gene>
<evidence type="ECO:0000256" key="11">
    <source>
        <dbReference type="ARBA" id="ARBA00022989"/>
    </source>
</evidence>